<evidence type="ECO:0000256" key="1">
    <source>
        <dbReference type="ARBA" id="ARBA00004173"/>
    </source>
</evidence>
<reference evidence="4 5" key="1">
    <citation type="journal article" date="2013" name="Chin. Sci. Bull.">
        <title>Genome survey uncovers the secrets of sex and lifestyle in caterpillar fungus.</title>
        <authorList>
            <person name="Hu X."/>
            <person name="Zhang Y."/>
            <person name="Xiao G."/>
            <person name="Zheng P."/>
            <person name="Xia Y."/>
            <person name="Zhang X."/>
            <person name="St Leger R.J."/>
            <person name="Liu X."/>
            <person name="Wang C."/>
        </authorList>
    </citation>
    <scope>NUCLEOTIDE SEQUENCE [LARGE SCALE GENOMIC DNA]</scope>
    <source>
        <strain evidence="5">Co18 / CGMCC 3.14243</strain>
        <tissue evidence="4">Fruit-body</tissue>
    </source>
</reference>
<dbReference type="Proteomes" id="UP000019374">
    <property type="component" value="Unassembled WGS sequence"/>
</dbReference>
<proteinExistence type="predicted"/>
<feature type="domain" description="Reverse transcriptase" evidence="3">
    <location>
        <begin position="216"/>
        <end position="274"/>
    </location>
</feature>
<accession>T5AFT0</accession>
<dbReference type="AlphaFoldDB" id="T5AFT0"/>
<dbReference type="InterPro" id="IPR000477">
    <property type="entry name" value="RT_dom"/>
</dbReference>
<protein>
    <submittedName>
        <fullName evidence="4">ATP-dependent RNA helicase Prp43</fullName>
    </submittedName>
</protein>
<dbReference type="SUPFAM" id="SSF56672">
    <property type="entry name" value="DNA/RNA polymerases"/>
    <property type="match status" value="1"/>
</dbReference>
<evidence type="ECO:0000313" key="4">
    <source>
        <dbReference type="EMBL" id="EQL01271.1"/>
    </source>
</evidence>
<dbReference type="InterPro" id="IPR043128">
    <property type="entry name" value="Rev_trsase/Diguanyl_cyclase"/>
</dbReference>
<evidence type="ECO:0000259" key="3">
    <source>
        <dbReference type="Pfam" id="PF00078"/>
    </source>
</evidence>
<organism evidence="4 5">
    <name type="scientific">Ophiocordyceps sinensis (strain Co18 / CGMCC 3.14243)</name>
    <name type="common">Yarsagumba caterpillar fungus</name>
    <name type="synonym">Hirsutella sinensis</name>
    <dbReference type="NCBI Taxonomy" id="911162"/>
    <lineage>
        <taxon>Eukaryota</taxon>
        <taxon>Fungi</taxon>
        <taxon>Dikarya</taxon>
        <taxon>Ascomycota</taxon>
        <taxon>Pezizomycotina</taxon>
        <taxon>Sordariomycetes</taxon>
        <taxon>Hypocreomycetidae</taxon>
        <taxon>Hypocreales</taxon>
        <taxon>Ophiocordycipitaceae</taxon>
        <taxon>Ophiocordyceps</taxon>
    </lineage>
</organism>
<keyword evidence="4" id="KW-0547">Nucleotide-binding</keyword>
<keyword evidence="4" id="KW-0347">Helicase</keyword>
<sequence>MVPSTEPAIRTVSVDSAILRLVATGYRKAIDFDWIDAPHPESIARAAQDLRDWGYLKDDAALTPSGHLAAKCPLDPIWYRARPSLRRGETKLGCSMDIVDIALLCSSQTPKLRGDAAMELHSLMGEAMGSRVAGLSYEVTMAGRKIKVVKKDIAAPRARDIRQVADAVSRINRQPDLVEATERTSRAVNAPIFMRPAQYQQAVKANRSVFVGTYDPAHAQRFMDRVLRPHRAFSRAFIDDIVIYSKSEAAHLKHLRTIFQLFTKLNLTMSPTKS</sequence>
<dbReference type="Pfam" id="PF00078">
    <property type="entry name" value="RVT_1"/>
    <property type="match status" value="1"/>
</dbReference>
<dbReference type="GO" id="GO:0005739">
    <property type="term" value="C:mitochondrion"/>
    <property type="evidence" value="ECO:0007669"/>
    <property type="project" value="UniProtKB-SubCell"/>
</dbReference>
<keyword evidence="4" id="KW-0067">ATP-binding</keyword>
<gene>
    <name evidence="4" type="ORF">OCS_03017</name>
</gene>
<dbReference type="eggNOG" id="KOG0925">
    <property type="taxonomic scope" value="Eukaryota"/>
</dbReference>
<dbReference type="Gene3D" id="1.20.120.1080">
    <property type="match status" value="1"/>
</dbReference>
<dbReference type="HOGENOM" id="CLU_1015990_0_0_1"/>
<comment type="subcellular location">
    <subcellularLocation>
        <location evidence="1">Mitochondrion</location>
    </subcellularLocation>
</comment>
<evidence type="ECO:0000313" key="5">
    <source>
        <dbReference type="Proteomes" id="UP000019374"/>
    </source>
</evidence>
<keyword evidence="4" id="KW-0378">Hydrolase</keyword>
<dbReference type="GO" id="GO:0004386">
    <property type="term" value="F:helicase activity"/>
    <property type="evidence" value="ECO:0007669"/>
    <property type="project" value="UniProtKB-KW"/>
</dbReference>
<dbReference type="Gene3D" id="3.30.70.270">
    <property type="match status" value="1"/>
</dbReference>
<name>T5AFT0_OPHSC</name>
<dbReference type="InterPro" id="IPR043502">
    <property type="entry name" value="DNA/RNA_pol_sf"/>
</dbReference>
<evidence type="ECO:0000256" key="2">
    <source>
        <dbReference type="ARBA" id="ARBA00023128"/>
    </source>
</evidence>
<dbReference type="EMBL" id="KE652525">
    <property type="protein sequence ID" value="EQL01271.1"/>
    <property type="molecule type" value="Genomic_DNA"/>
</dbReference>
<keyword evidence="2" id="KW-0496">Mitochondrion</keyword>